<dbReference type="GO" id="GO:0005737">
    <property type="term" value="C:cytoplasm"/>
    <property type="evidence" value="ECO:0007669"/>
    <property type="project" value="UniProtKB-SubCell"/>
</dbReference>
<evidence type="ECO:0000256" key="4">
    <source>
        <dbReference type="ARBA" id="ARBA00022723"/>
    </source>
</evidence>
<evidence type="ECO:0000259" key="8">
    <source>
        <dbReference type="PROSITE" id="PS50222"/>
    </source>
</evidence>
<sequence>MITMLDIDRSGKLGLHEFVKLWKNIRVWKSRVYSAIFRTVTEVSILEIISLQNAFKLYDRDSSGHLSGFELREALHSAGYRLNNHISECSYVTLW</sequence>
<dbReference type="PROSITE" id="PS00018">
    <property type="entry name" value="EF_HAND_1"/>
    <property type="match status" value="2"/>
</dbReference>
<dbReference type="PANTHER" id="PTHR46735:SF3">
    <property type="entry name" value="CALPAIN SMALL SUBUNIT 1-RELATED"/>
    <property type="match status" value="1"/>
</dbReference>
<evidence type="ECO:0000256" key="7">
    <source>
        <dbReference type="ARBA" id="ARBA00023136"/>
    </source>
</evidence>
<keyword evidence="4" id="KW-0479">Metal-binding</keyword>
<comment type="subcellular location">
    <subcellularLocation>
        <location evidence="2">Cytoplasm</location>
    </subcellularLocation>
    <subcellularLocation>
        <location evidence="1">Endomembrane system</location>
    </subcellularLocation>
</comment>
<feature type="domain" description="EF-hand" evidence="8">
    <location>
        <begin position="46"/>
        <end position="81"/>
    </location>
</feature>
<dbReference type="OrthoDB" id="10248537at2759"/>
<evidence type="ECO:0000313" key="9">
    <source>
        <dbReference type="EMBL" id="KAB7507394.1"/>
    </source>
</evidence>
<dbReference type="GO" id="GO:0012505">
    <property type="term" value="C:endomembrane system"/>
    <property type="evidence" value="ECO:0007669"/>
    <property type="project" value="UniProtKB-SubCell"/>
</dbReference>
<evidence type="ECO:0000313" key="10">
    <source>
        <dbReference type="Proteomes" id="UP000326759"/>
    </source>
</evidence>
<feature type="domain" description="EF-hand" evidence="8">
    <location>
        <begin position="1"/>
        <end position="28"/>
    </location>
</feature>
<dbReference type="SUPFAM" id="SSF47473">
    <property type="entry name" value="EF-hand"/>
    <property type="match status" value="1"/>
</dbReference>
<evidence type="ECO:0000256" key="2">
    <source>
        <dbReference type="ARBA" id="ARBA00004496"/>
    </source>
</evidence>
<name>A0A5N5TMI5_9CRUS</name>
<evidence type="ECO:0000256" key="6">
    <source>
        <dbReference type="ARBA" id="ARBA00022837"/>
    </source>
</evidence>
<evidence type="ECO:0000256" key="1">
    <source>
        <dbReference type="ARBA" id="ARBA00004308"/>
    </source>
</evidence>
<dbReference type="PANTHER" id="PTHR46735">
    <property type="entry name" value="CALPAIN, SMALL SUBUNIT 1 A-RELATED"/>
    <property type="match status" value="1"/>
</dbReference>
<keyword evidence="7" id="KW-0472">Membrane</keyword>
<dbReference type="EMBL" id="SEYY01000376">
    <property type="protein sequence ID" value="KAB7507394.1"/>
    <property type="molecule type" value="Genomic_DNA"/>
</dbReference>
<dbReference type="GO" id="GO:0005509">
    <property type="term" value="F:calcium ion binding"/>
    <property type="evidence" value="ECO:0007669"/>
    <property type="project" value="InterPro"/>
</dbReference>
<reference evidence="9 10" key="1">
    <citation type="journal article" date="2019" name="PLoS Biol.">
        <title>Sex chromosomes control vertical transmission of feminizing Wolbachia symbionts in an isopod.</title>
        <authorList>
            <person name="Becking T."/>
            <person name="Chebbi M.A."/>
            <person name="Giraud I."/>
            <person name="Moumen B."/>
            <person name="Laverre T."/>
            <person name="Caubet Y."/>
            <person name="Peccoud J."/>
            <person name="Gilbert C."/>
            <person name="Cordaux R."/>
        </authorList>
    </citation>
    <scope>NUCLEOTIDE SEQUENCE [LARGE SCALE GENOMIC DNA]</scope>
    <source>
        <strain evidence="9">ANa2</strain>
        <tissue evidence="9">Whole body excluding digestive tract and cuticle</tissue>
    </source>
</reference>
<dbReference type="PROSITE" id="PS50222">
    <property type="entry name" value="EF_HAND_2"/>
    <property type="match status" value="2"/>
</dbReference>
<keyword evidence="10" id="KW-1185">Reference proteome</keyword>
<dbReference type="AlphaFoldDB" id="A0A5N5TMI5"/>
<keyword evidence="6" id="KW-0106">Calcium</keyword>
<dbReference type="Proteomes" id="UP000326759">
    <property type="component" value="Unassembled WGS sequence"/>
</dbReference>
<dbReference type="InterPro" id="IPR002048">
    <property type="entry name" value="EF_hand_dom"/>
</dbReference>
<evidence type="ECO:0000256" key="3">
    <source>
        <dbReference type="ARBA" id="ARBA00022490"/>
    </source>
</evidence>
<dbReference type="InterPro" id="IPR018247">
    <property type="entry name" value="EF_Hand_1_Ca_BS"/>
</dbReference>
<proteinExistence type="predicted"/>
<protein>
    <submittedName>
        <fullName evidence="9">Calpain small subunit 2</fullName>
    </submittedName>
</protein>
<organism evidence="9 10">
    <name type="scientific">Armadillidium nasatum</name>
    <dbReference type="NCBI Taxonomy" id="96803"/>
    <lineage>
        <taxon>Eukaryota</taxon>
        <taxon>Metazoa</taxon>
        <taxon>Ecdysozoa</taxon>
        <taxon>Arthropoda</taxon>
        <taxon>Crustacea</taxon>
        <taxon>Multicrustacea</taxon>
        <taxon>Malacostraca</taxon>
        <taxon>Eumalacostraca</taxon>
        <taxon>Peracarida</taxon>
        <taxon>Isopoda</taxon>
        <taxon>Oniscidea</taxon>
        <taxon>Crinocheta</taxon>
        <taxon>Armadillidiidae</taxon>
        <taxon>Armadillidium</taxon>
    </lineage>
</organism>
<dbReference type="InterPro" id="IPR011992">
    <property type="entry name" value="EF-hand-dom_pair"/>
</dbReference>
<dbReference type="SMART" id="SM00054">
    <property type="entry name" value="EFh"/>
    <property type="match status" value="2"/>
</dbReference>
<dbReference type="Pfam" id="PF13405">
    <property type="entry name" value="EF-hand_6"/>
    <property type="match status" value="1"/>
</dbReference>
<accession>A0A5N5TMI5</accession>
<keyword evidence="3" id="KW-0963">Cytoplasm</keyword>
<keyword evidence="5" id="KW-0677">Repeat</keyword>
<gene>
    <name evidence="9" type="primary">CAPNS2_0</name>
    <name evidence="9" type="ORF">Anas_03881</name>
</gene>
<comment type="caution">
    <text evidence="9">The sequence shown here is derived from an EMBL/GenBank/DDBJ whole genome shotgun (WGS) entry which is preliminary data.</text>
</comment>
<dbReference type="Gene3D" id="1.10.238.10">
    <property type="entry name" value="EF-hand"/>
    <property type="match status" value="1"/>
</dbReference>
<evidence type="ECO:0000256" key="5">
    <source>
        <dbReference type="ARBA" id="ARBA00022737"/>
    </source>
</evidence>